<dbReference type="InterPro" id="IPR017927">
    <property type="entry name" value="FAD-bd_FR_type"/>
</dbReference>
<dbReference type="SUPFAM" id="SSF52343">
    <property type="entry name" value="Ferredoxin reductase-like, C-terminal NADP-linked domain"/>
    <property type="match status" value="1"/>
</dbReference>
<dbReference type="GO" id="GO:0016491">
    <property type="term" value="F:oxidoreductase activity"/>
    <property type="evidence" value="ECO:0007669"/>
    <property type="project" value="InterPro"/>
</dbReference>
<dbReference type="Gene3D" id="3.40.50.80">
    <property type="entry name" value="Nucleotide-binding domain of ferredoxin-NADP reductase (FNR) module"/>
    <property type="match status" value="1"/>
</dbReference>
<comment type="caution">
    <text evidence="7">The sequence shown here is derived from an EMBL/GenBank/DDBJ whole genome shotgun (WGS) entry which is preliminary data.</text>
</comment>
<proteinExistence type="predicted"/>
<evidence type="ECO:0000256" key="3">
    <source>
        <dbReference type="ARBA" id="ARBA00022989"/>
    </source>
</evidence>
<feature type="transmembrane region" description="Helical" evidence="5">
    <location>
        <begin position="336"/>
        <end position="354"/>
    </location>
</feature>
<evidence type="ECO:0000256" key="4">
    <source>
        <dbReference type="ARBA" id="ARBA00023136"/>
    </source>
</evidence>
<dbReference type="GO" id="GO:0016020">
    <property type="term" value="C:membrane"/>
    <property type="evidence" value="ECO:0007669"/>
    <property type="project" value="UniProtKB-SubCell"/>
</dbReference>
<dbReference type="InterPro" id="IPR039261">
    <property type="entry name" value="FNR_nucleotide-bd"/>
</dbReference>
<dbReference type="Pfam" id="PF00175">
    <property type="entry name" value="NAD_binding_1"/>
    <property type="match status" value="1"/>
</dbReference>
<evidence type="ECO:0000259" key="6">
    <source>
        <dbReference type="PROSITE" id="PS51384"/>
    </source>
</evidence>
<dbReference type="Pfam" id="PF01794">
    <property type="entry name" value="Ferric_reduct"/>
    <property type="match status" value="1"/>
</dbReference>
<feature type="transmembrane region" description="Helical" evidence="5">
    <location>
        <begin position="108"/>
        <end position="126"/>
    </location>
</feature>
<feature type="transmembrane region" description="Helical" evidence="5">
    <location>
        <begin position="138"/>
        <end position="164"/>
    </location>
</feature>
<accession>A0A3B9IKH5</accession>
<feature type="transmembrane region" description="Helical" evidence="5">
    <location>
        <begin position="208"/>
        <end position="228"/>
    </location>
</feature>
<dbReference type="Gene3D" id="2.40.30.10">
    <property type="entry name" value="Translation factors"/>
    <property type="match status" value="1"/>
</dbReference>
<evidence type="ECO:0000256" key="1">
    <source>
        <dbReference type="ARBA" id="ARBA00004141"/>
    </source>
</evidence>
<reference evidence="7 8" key="1">
    <citation type="journal article" date="2018" name="Nat. Biotechnol.">
        <title>A standardized bacterial taxonomy based on genome phylogeny substantially revises the tree of life.</title>
        <authorList>
            <person name="Parks D.H."/>
            <person name="Chuvochina M."/>
            <person name="Waite D.W."/>
            <person name="Rinke C."/>
            <person name="Skarshewski A."/>
            <person name="Chaumeil P.A."/>
            <person name="Hugenholtz P."/>
        </authorList>
    </citation>
    <scope>NUCLEOTIDE SEQUENCE [LARGE SCALE GENOMIC DNA]</scope>
    <source>
        <strain evidence="7">UBA8739</strain>
    </source>
</reference>
<dbReference type="InterPro" id="IPR017938">
    <property type="entry name" value="Riboflavin_synthase-like_b-brl"/>
</dbReference>
<keyword evidence="3 5" id="KW-1133">Transmembrane helix</keyword>
<comment type="subcellular location">
    <subcellularLocation>
        <location evidence="1">Membrane</location>
        <topology evidence="1">Multi-pass membrane protein</topology>
    </subcellularLocation>
</comment>
<keyword evidence="4 5" id="KW-0472">Membrane</keyword>
<dbReference type="SUPFAM" id="SSF63380">
    <property type="entry name" value="Riboflavin synthase domain-like"/>
    <property type="match status" value="1"/>
</dbReference>
<gene>
    <name evidence="7" type="ORF">DCK97_10345</name>
</gene>
<evidence type="ECO:0000256" key="2">
    <source>
        <dbReference type="ARBA" id="ARBA00022692"/>
    </source>
</evidence>
<evidence type="ECO:0000313" key="7">
    <source>
        <dbReference type="EMBL" id="HAE47807.1"/>
    </source>
</evidence>
<feature type="transmembrane region" description="Helical" evidence="5">
    <location>
        <begin position="176"/>
        <end position="196"/>
    </location>
</feature>
<dbReference type="EMBL" id="DMAI01000159">
    <property type="protein sequence ID" value="HAE47807.1"/>
    <property type="molecule type" value="Genomic_DNA"/>
</dbReference>
<sequence length="458" mass="51223">MSGRLKKVRRRLAAVAPGWWLTLAALAVTTLLWGLGRAAMLQAAPLHGDLLHGDLLHTGPLPDWRPPSLLLSAWSITLMAVLLLSTARARSIEPLFGGLDRAVRLHRQLGPIAIGLVLVHVALYIPSELRPDGSVAGLLIPFWSGGAAGFNALILWVVILWTGLAYSGRLRYERWLSLHGLLGPIFIATAAHALGAGPTIRAYEPLRFWMWVLVLTGTGAWVWRVLLYRRLAPRYPYRLRALRQVSDDTPDLVLRPTARRMIYEPGTFVFIARPGLAELHPFSISSSPAERDLRVSIRMAGDFTRGLVTLAPDDPIDVFGPFGGFSPHRHGRHRRMIWIGAGIGITPFLGMLRFETVNDDFRRVWLWYLARDAAHAPYDAEIRETVPKAESWIDYELWTTADRGRLTAARVLETVRPLDDGIAVMLCGTPAFVRDMTRQFLAEGLAPDRIIAEDFRFR</sequence>
<evidence type="ECO:0000256" key="5">
    <source>
        <dbReference type="SAM" id="Phobius"/>
    </source>
</evidence>
<feature type="domain" description="FAD-binding FR-type" evidence="6">
    <location>
        <begin position="232"/>
        <end position="328"/>
    </location>
</feature>
<feature type="transmembrane region" description="Helical" evidence="5">
    <location>
        <begin position="67"/>
        <end position="87"/>
    </location>
</feature>
<dbReference type="InterPro" id="IPR013130">
    <property type="entry name" value="Fe3_Rdtase_TM_dom"/>
</dbReference>
<dbReference type="InterPro" id="IPR001433">
    <property type="entry name" value="OxRdtase_FAD/NAD-bd"/>
</dbReference>
<organism evidence="7 8">
    <name type="scientific">Tistrella mobilis</name>
    <dbReference type="NCBI Taxonomy" id="171437"/>
    <lineage>
        <taxon>Bacteria</taxon>
        <taxon>Pseudomonadati</taxon>
        <taxon>Pseudomonadota</taxon>
        <taxon>Alphaproteobacteria</taxon>
        <taxon>Geminicoccales</taxon>
        <taxon>Geminicoccaceae</taxon>
        <taxon>Tistrella</taxon>
    </lineage>
</organism>
<dbReference type="InterPro" id="IPR050415">
    <property type="entry name" value="MRET"/>
</dbReference>
<dbReference type="PROSITE" id="PS51384">
    <property type="entry name" value="FAD_FR"/>
    <property type="match status" value="1"/>
</dbReference>
<protein>
    <recommendedName>
        <fullName evidence="6">FAD-binding FR-type domain-containing protein</fullName>
    </recommendedName>
</protein>
<name>A0A3B9IKH5_9PROT</name>
<dbReference type="PANTHER" id="PTHR47354:SF5">
    <property type="entry name" value="PROTEIN RFBI"/>
    <property type="match status" value="1"/>
</dbReference>
<dbReference type="Pfam" id="PF08022">
    <property type="entry name" value="FAD_binding_8"/>
    <property type="match status" value="1"/>
</dbReference>
<dbReference type="Proteomes" id="UP000257706">
    <property type="component" value="Unassembled WGS sequence"/>
</dbReference>
<dbReference type="AlphaFoldDB" id="A0A3B9IKH5"/>
<dbReference type="PANTHER" id="PTHR47354">
    <property type="entry name" value="NADH OXIDOREDUCTASE HCR"/>
    <property type="match status" value="1"/>
</dbReference>
<keyword evidence="2 5" id="KW-0812">Transmembrane</keyword>
<evidence type="ECO:0000313" key="8">
    <source>
        <dbReference type="Proteomes" id="UP000257706"/>
    </source>
</evidence>
<dbReference type="InterPro" id="IPR013112">
    <property type="entry name" value="FAD-bd_8"/>
</dbReference>